<evidence type="ECO:0000313" key="2">
    <source>
        <dbReference type="EMBL" id="BAE51791.1"/>
    </source>
</evidence>
<reference evidence="2 3" key="1">
    <citation type="journal article" date="2005" name="DNA Res.">
        <title>Complete genome sequence of the facultative anaerobic magnetotactic bacterium Magnetospirillum sp. strain AMB-1.</title>
        <authorList>
            <person name="Matsunaga T."/>
            <person name="Okamura Y."/>
            <person name="Fukuda Y."/>
            <person name="Wahyudi A.T."/>
            <person name="Murase Y."/>
            <person name="Takeyama H."/>
        </authorList>
    </citation>
    <scope>NUCLEOTIDE SEQUENCE [LARGE SCALE GENOMIC DNA]</scope>
    <source>
        <strain evidence="3">ATCC 700264 / AMB-1</strain>
    </source>
</reference>
<dbReference type="Proteomes" id="UP000007058">
    <property type="component" value="Chromosome"/>
</dbReference>
<proteinExistence type="predicted"/>
<sequence length="100" mass="10809">MSSRMSSSIPASGEGGDGRPLADALPDGVFLVRVVAKSASFDNCWGKCVLVLGRLHNRNRWMRAHSSMPDGLFRWGKSPLRGRAAALTRSEAQPPNLQCS</sequence>
<evidence type="ECO:0000256" key="1">
    <source>
        <dbReference type="SAM" id="MobiDB-lite"/>
    </source>
</evidence>
<organism evidence="2 3">
    <name type="scientific">Paramagnetospirillum magneticum (strain ATCC 700264 / AMB-1)</name>
    <name type="common">Magnetospirillum magneticum</name>
    <dbReference type="NCBI Taxonomy" id="342108"/>
    <lineage>
        <taxon>Bacteria</taxon>
        <taxon>Pseudomonadati</taxon>
        <taxon>Pseudomonadota</taxon>
        <taxon>Alphaproteobacteria</taxon>
        <taxon>Rhodospirillales</taxon>
        <taxon>Magnetospirillaceae</taxon>
        <taxon>Paramagnetospirillum</taxon>
    </lineage>
</organism>
<evidence type="ECO:0000313" key="3">
    <source>
        <dbReference type="Proteomes" id="UP000007058"/>
    </source>
</evidence>
<dbReference type="KEGG" id="mag:amb2987"/>
<dbReference type="STRING" id="342108.amb2987"/>
<name>Q2W2Y4_PARM1</name>
<keyword evidence="3" id="KW-1185">Reference proteome</keyword>
<feature type="region of interest" description="Disordered" evidence="1">
    <location>
        <begin position="1"/>
        <end position="20"/>
    </location>
</feature>
<protein>
    <submittedName>
        <fullName evidence="2">Uncharacterized protein</fullName>
    </submittedName>
</protein>
<gene>
    <name evidence="2" type="ordered locus">amb2987</name>
</gene>
<dbReference type="HOGENOM" id="CLU_2302482_0_0_5"/>
<accession>Q2W2Y4</accession>
<dbReference type="EMBL" id="AP007255">
    <property type="protein sequence ID" value="BAE51791.1"/>
    <property type="molecule type" value="Genomic_DNA"/>
</dbReference>
<dbReference type="AlphaFoldDB" id="Q2W2Y4"/>